<dbReference type="EMBL" id="BARU01024866">
    <property type="protein sequence ID" value="GAH54222.1"/>
    <property type="molecule type" value="Genomic_DNA"/>
</dbReference>
<dbReference type="InterPro" id="IPR008880">
    <property type="entry name" value="Trigger_fac_C"/>
</dbReference>
<dbReference type="SUPFAM" id="SSF109998">
    <property type="entry name" value="Triger factor/SurA peptide-binding domain-like"/>
    <property type="match status" value="1"/>
</dbReference>
<gene>
    <name evidence="4" type="ORF">S03H2_40137</name>
</gene>
<protein>
    <recommendedName>
        <fullName evidence="3">Trigger factor C-terminal domain-containing protein</fullName>
    </recommendedName>
</protein>
<evidence type="ECO:0000256" key="2">
    <source>
        <dbReference type="ARBA" id="ARBA00023235"/>
    </source>
</evidence>
<keyword evidence="2" id="KW-0413">Isomerase</keyword>
<name>X1GAF9_9ZZZZ</name>
<keyword evidence="1" id="KW-0697">Rotamase</keyword>
<dbReference type="GO" id="GO:0003755">
    <property type="term" value="F:peptidyl-prolyl cis-trans isomerase activity"/>
    <property type="evidence" value="ECO:0007669"/>
    <property type="project" value="UniProtKB-KW"/>
</dbReference>
<dbReference type="Gene3D" id="1.10.3120.10">
    <property type="entry name" value="Trigger factor, C-terminal domain"/>
    <property type="match status" value="1"/>
</dbReference>
<sequence>TEIKQERLPELDDEFARGVSLDFKTLDSLRERVSADLKLRAEEKARIDFEERAIEAVVDLAELEFPPILVEQEIDRLLNQRLQRGDQGLEEYLGRINKTEEELREELHPLATKRVIRSLVLGKIAEEEKIEVSDSEVDAEIENMIKSDADNKDELGKALNTPQARQSIEQLLITRKTIQRLAEIAKGSNMNVKTKKRRSKK</sequence>
<organism evidence="4">
    <name type="scientific">marine sediment metagenome</name>
    <dbReference type="NCBI Taxonomy" id="412755"/>
    <lineage>
        <taxon>unclassified sequences</taxon>
        <taxon>metagenomes</taxon>
        <taxon>ecological metagenomes</taxon>
    </lineage>
</organism>
<dbReference type="AlphaFoldDB" id="X1GAF9"/>
<accession>X1GAF9</accession>
<feature type="non-terminal residue" evidence="4">
    <location>
        <position position="1"/>
    </location>
</feature>
<comment type="caution">
    <text evidence="4">The sequence shown here is derived from an EMBL/GenBank/DDBJ whole genome shotgun (WGS) entry which is preliminary data.</text>
</comment>
<dbReference type="GO" id="GO:0015031">
    <property type="term" value="P:protein transport"/>
    <property type="evidence" value="ECO:0007669"/>
    <property type="project" value="InterPro"/>
</dbReference>
<dbReference type="GO" id="GO:0006457">
    <property type="term" value="P:protein folding"/>
    <property type="evidence" value="ECO:0007669"/>
    <property type="project" value="InterPro"/>
</dbReference>
<evidence type="ECO:0000313" key="4">
    <source>
        <dbReference type="EMBL" id="GAH54222.1"/>
    </source>
</evidence>
<evidence type="ECO:0000259" key="3">
    <source>
        <dbReference type="Pfam" id="PF05698"/>
    </source>
</evidence>
<proteinExistence type="predicted"/>
<dbReference type="Pfam" id="PF05698">
    <property type="entry name" value="Trigger_C"/>
    <property type="match status" value="1"/>
</dbReference>
<dbReference type="InterPro" id="IPR027304">
    <property type="entry name" value="Trigger_fact/SurA_dom_sf"/>
</dbReference>
<feature type="domain" description="Trigger factor C-terminal" evidence="3">
    <location>
        <begin position="25"/>
        <end position="182"/>
    </location>
</feature>
<dbReference type="InterPro" id="IPR037041">
    <property type="entry name" value="Trigger_fac_C_sf"/>
</dbReference>
<evidence type="ECO:0000256" key="1">
    <source>
        <dbReference type="ARBA" id="ARBA00023110"/>
    </source>
</evidence>
<reference evidence="4" key="1">
    <citation type="journal article" date="2014" name="Front. Microbiol.">
        <title>High frequency of phylogenetically diverse reductive dehalogenase-homologous genes in deep subseafloor sedimentary metagenomes.</title>
        <authorList>
            <person name="Kawai M."/>
            <person name="Futagami T."/>
            <person name="Toyoda A."/>
            <person name="Takaki Y."/>
            <person name="Nishi S."/>
            <person name="Hori S."/>
            <person name="Arai W."/>
            <person name="Tsubouchi T."/>
            <person name="Morono Y."/>
            <person name="Uchiyama I."/>
            <person name="Ito T."/>
            <person name="Fujiyama A."/>
            <person name="Inagaki F."/>
            <person name="Takami H."/>
        </authorList>
    </citation>
    <scope>NUCLEOTIDE SEQUENCE</scope>
    <source>
        <strain evidence="4">Expedition CK06-06</strain>
    </source>
</reference>